<keyword evidence="2" id="KW-1185">Reference proteome</keyword>
<dbReference type="OrthoDB" id="1600564at2759"/>
<sequence length="79" mass="9084">MKEYHDTDIDKPQYVNLMTSDVAYSLITSIKLLTLQLPGWDPKHVASELTITHMLHWQMNDLALIIEKRPPTPPKMVVA</sequence>
<dbReference type="Proteomes" id="UP000076881">
    <property type="component" value="Unassembled WGS sequence"/>
</dbReference>
<protein>
    <submittedName>
        <fullName evidence="1">Uncharacterized protein</fullName>
    </submittedName>
</protein>
<comment type="caution">
    <text evidence="1">The sequence shown here is derived from an EMBL/GenBank/DDBJ whole genome shotgun (WGS) entry which is preliminary data.</text>
</comment>
<organism evidence="1 2">
    <name type="scientific">Akanthomyces lecanii RCEF 1005</name>
    <dbReference type="NCBI Taxonomy" id="1081108"/>
    <lineage>
        <taxon>Eukaryota</taxon>
        <taxon>Fungi</taxon>
        <taxon>Dikarya</taxon>
        <taxon>Ascomycota</taxon>
        <taxon>Pezizomycotina</taxon>
        <taxon>Sordariomycetes</taxon>
        <taxon>Hypocreomycetidae</taxon>
        <taxon>Hypocreales</taxon>
        <taxon>Cordycipitaceae</taxon>
        <taxon>Akanthomyces</taxon>
        <taxon>Cordyceps confragosa</taxon>
    </lineage>
</organism>
<gene>
    <name evidence="1" type="ORF">LEL_02184</name>
</gene>
<dbReference type="STRING" id="1081108.A0A168L2R2"/>
<evidence type="ECO:0000313" key="2">
    <source>
        <dbReference type="Proteomes" id="UP000076881"/>
    </source>
</evidence>
<dbReference type="EMBL" id="AZHF01000001">
    <property type="protein sequence ID" value="OAA82639.1"/>
    <property type="molecule type" value="Genomic_DNA"/>
</dbReference>
<accession>A0A168L2R2</accession>
<dbReference type="AlphaFoldDB" id="A0A168L2R2"/>
<proteinExistence type="predicted"/>
<reference evidence="1 2" key="1">
    <citation type="journal article" date="2016" name="Genome Biol. Evol.">
        <title>Divergent and convergent evolution of fungal pathogenicity.</title>
        <authorList>
            <person name="Shang Y."/>
            <person name="Xiao G."/>
            <person name="Zheng P."/>
            <person name="Cen K."/>
            <person name="Zhan S."/>
            <person name="Wang C."/>
        </authorList>
    </citation>
    <scope>NUCLEOTIDE SEQUENCE [LARGE SCALE GENOMIC DNA]</scope>
    <source>
        <strain evidence="1 2">RCEF 1005</strain>
    </source>
</reference>
<name>A0A168L2R2_CORDF</name>
<evidence type="ECO:0000313" key="1">
    <source>
        <dbReference type="EMBL" id="OAA82639.1"/>
    </source>
</evidence>